<evidence type="ECO:0000256" key="3">
    <source>
        <dbReference type="ARBA" id="ARBA00022729"/>
    </source>
</evidence>
<feature type="domain" description="SusD-like N-terminal" evidence="7">
    <location>
        <begin position="22"/>
        <end position="214"/>
    </location>
</feature>
<comment type="subcellular location">
    <subcellularLocation>
        <location evidence="1">Cell outer membrane</location>
    </subcellularLocation>
</comment>
<keyword evidence="5" id="KW-0998">Cell outer membrane</keyword>
<evidence type="ECO:0000256" key="4">
    <source>
        <dbReference type="ARBA" id="ARBA00023136"/>
    </source>
</evidence>
<name>A0A291QUX6_9BACT</name>
<keyword evidence="4" id="KW-0472">Membrane</keyword>
<keyword evidence="9" id="KW-1185">Reference proteome</keyword>
<dbReference type="KEGG" id="cbae:COR50_11390"/>
<reference evidence="8 9" key="1">
    <citation type="submission" date="2017-10" db="EMBL/GenBank/DDBJ databases">
        <title>Paenichitinophaga pekingensis gen. nov., sp. nov., isolated from activated sludge.</title>
        <authorList>
            <person name="Jin D."/>
            <person name="Kong X."/>
            <person name="Deng Y."/>
            <person name="Bai Z."/>
        </authorList>
    </citation>
    <scope>NUCLEOTIDE SEQUENCE [LARGE SCALE GENOMIC DNA]</scope>
    <source>
        <strain evidence="8 9">13</strain>
    </source>
</reference>
<dbReference type="InterPro" id="IPR011990">
    <property type="entry name" value="TPR-like_helical_dom_sf"/>
</dbReference>
<comment type="similarity">
    <text evidence="2">Belongs to the SusD family.</text>
</comment>
<dbReference type="SUPFAM" id="SSF48452">
    <property type="entry name" value="TPR-like"/>
    <property type="match status" value="1"/>
</dbReference>
<evidence type="ECO:0000256" key="5">
    <source>
        <dbReference type="ARBA" id="ARBA00023237"/>
    </source>
</evidence>
<organism evidence="8 9">
    <name type="scientific">Chitinophaga caeni</name>
    <dbReference type="NCBI Taxonomy" id="2029983"/>
    <lineage>
        <taxon>Bacteria</taxon>
        <taxon>Pseudomonadati</taxon>
        <taxon>Bacteroidota</taxon>
        <taxon>Chitinophagia</taxon>
        <taxon>Chitinophagales</taxon>
        <taxon>Chitinophagaceae</taxon>
        <taxon>Chitinophaga</taxon>
    </lineage>
</organism>
<dbReference type="EMBL" id="CP023777">
    <property type="protein sequence ID" value="ATL47721.1"/>
    <property type="molecule type" value="Genomic_DNA"/>
</dbReference>
<dbReference type="RefSeq" id="WP_098194098.1">
    <property type="nucleotide sequence ID" value="NZ_CP023777.1"/>
</dbReference>
<dbReference type="InterPro" id="IPR012944">
    <property type="entry name" value="SusD_RagB_dom"/>
</dbReference>
<evidence type="ECO:0000256" key="1">
    <source>
        <dbReference type="ARBA" id="ARBA00004442"/>
    </source>
</evidence>
<dbReference type="Pfam" id="PF14322">
    <property type="entry name" value="SusD-like_3"/>
    <property type="match status" value="1"/>
</dbReference>
<dbReference type="InterPro" id="IPR033985">
    <property type="entry name" value="SusD-like_N"/>
</dbReference>
<feature type="domain" description="RagB/SusD" evidence="6">
    <location>
        <begin position="301"/>
        <end position="401"/>
    </location>
</feature>
<dbReference type="OrthoDB" id="653598at2"/>
<evidence type="ECO:0000313" key="9">
    <source>
        <dbReference type="Proteomes" id="UP000220133"/>
    </source>
</evidence>
<dbReference type="AlphaFoldDB" id="A0A291QUX6"/>
<dbReference type="GO" id="GO:0009279">
    <property type="term" value="C:cell outer membrane"/>
    <property type="evidence" value="ECO:0007669"/>
    <property type="project" value="UniProtKB-SubCell"/>
</dbReference>
<keyword evidence="3" id="KW-0732">Signal</keyword>
<gene>
    <name evidence="8" type="ORF">COR50_11390</name>
</gene>
<evidence type="ECO:0000259" key="6">
    <source>
        <dbReference type="Pfam" id="PF07980"/>
    </source>
</evidence>
<proteinExistence type="inferred from homology"/>
<evidence type="ECO:0000256" key="2">
    <source>
        <dbReference type="ARBA" id="ARBA00006275"/>
    </source>
</evidence>
<protein>
    <recommendedName>
        <fullName evidence="10">RagB/SusD family nutrient uptake outer membrane protein</fullName>
    </recommendedName>
</protein>
<evidence type="ECO:0000259" key="7">
    <source>
        <dbReference type="Pfam" id="PF14322"/>
    </source>
</evidence>
<dbReference type="Gene3D" id="1.25.40.390">
    <property type="match status" value="1"/>
</dbReference>
<sequence length="439" mass="50937">MRSKNIQMILLAICLYSISCSDYLNEKPDKSTTTINSTKDLQSILDNLTLSYDALLTAGSDEYYLTKSTYDSRSQLDRNIYTWEANTDNIEAWAKIYSYVYRANIVITEIKRFKQEKEYDYLMGQGLFLRAFAFYIGSQLYCTPYSKNASNELGLPLRVLPDVEVSFARSTLKETYDRMISDLKTSEQLLLNSEFALNRGNHKSVLGLLARIYLSMRDYENALKYSSLYLKESRTLLDYNSINETSNPAFQIENPETTFYTLVDGFPATSFIVDTSLYDLYNDNDLRKVIFYYNGTNGEIKYKGSYNGRSGYTTFYGITTSEILLIHAESAIRMGEQETALDDLNYLLSNRYKHGTFTKITEDDRSKLLKIALMERRKELAFRGLRWSDVRRLNLEGQNISLSRLIGNEVFTLPPNDLRWTWLIPSEAIILNKWEQNRR</sequence>
<dbReference type="Pfam" id="PF07980">
    <property type="entry name" value="SusD_RagB"/>
    <property type="match status" value="1"/>
</dbReference>
<accession>A0A291QUX6</accession>
<dbReference type="Proteomes" id="UP000220133">
    <property type="component" value="Chromosome"/>
</dbReference>
<evidence type="ECO:0008006" key="10">
    <source>
        <dbReference type="Google" id="ProtNLM"/>
    </source>
</evidence>
<evidence type="ECO:0000313" key="8">
    <source>
        <dbReference type="EMBL" id="ATL47721.1"/>
    </source>
</evidence>